<keyword evidence="1" id="KW-0472">Membrane</keyword>
<dbReference type="EMBL" id="LCHM01000056">
    <property type="protein sequence ID" value="KKT35292.1"/>
    <property type="molecule type" value="Genomic_DNA"/>
</dbReference>
<evidence type="ECO:0000313" key="3">
    <source>
        <dbReference type="Proteomes" id="UP000034617"/>
    </source>
</evidence>
<keyword evidence="1" id="KW-0812">Transmembrane</keyword>
<feature type="transmembrane region" description="Helical" evidence="1">
    <location>
        <begin position="12"/>
        <end position="33"/>
    </location>
</feature>
<feature type="non-terminal residue" evidence="2">
    <location>
        <position position="97"/>
    </location>
</feature>
<feature type="transmembrane region" description="Helical" evidence="1">
    <location>
        <begin position="53"/>
        <end position="77"/>
    </location>
</feature>
<reference evidence="2 3" key="1">
    <citation type="journal article" date="2015" name="Nature">
        <title>rRNA introns, odd ribosomes, and small enigmatic genomes across a large radiation of phyla.</title>
        <authorList>
            <person name="Brown C.T."/>
            <person name="Hug L.A."/>
            <person name="Thomas B.C."/>
            <person name="Sharon I."/>
            <person name="Castelle C.J."/>
            <person name="Singh A."/>
            <person name="Wilkins M.J."/>
            <person name="Williams K.H."/>
            <person name="Banfield J.F."/>
        </authorList>
    </citation>
    <scope>NUCLEOTIDE SEQUENCE [LARGE SCALE GENOMIC DNA]</scope>
</reference>
<proteinExistence type="predicted"/>
<accession>A0A0G1ITX9</accession>
<dbReference type="AlphaFoldDB" id="A0A0G1ITX9"/>
<evidence type="ECO:0000313" key="2">
    <source>
        <dbReference type="EMBL" id="KKT35292.1"/>
    </source>
</evidence>
<protein>
    <submittedName>
        <fullName evidence="2">Uncharacterized protein</fullName>
    </submittedName>
</protein>
<keyword evidence="1" id="KW-1133">Transmembrane helix</keyword>
<evidence type="ECO:0000256" key="1">
    <source>
        <dbReference type="SAM" id="Phobius"/>
    </source>
</evidence>
<dbReference type="Proteomes" id="UP000034617">
    <property type="component" value="Unassembled WGS sequence"/>
</dbReference>
<comment type="caution">
    <text evidence="2">The sequence shown here is derived from an EMBL/GenBank/DDBJ whole genome shotgun (WGS) entry which is preliminary data.</text>
</comment>
<organism evidence="2 3">
    <name type="scientific">Candidatus Gottesmanbacteria bacterium GW2011_GWB1_44_11c</name>
    <dbReference type="NCBI Taxonomy" id="1618447"/>
    <lineage>
        <taxon>Bacteria</taxon>
        <taxon>Candidatus Gottesmaniibacteriota</taxon>
    </lineage>
</organism>
<name>A0A0G1ITX9_9BACT</name>
<gene>
    <name evidence="2" type="ORF">UW22_C0056G0001</name>
</gene>
<sequence>MSALHPLGLQKYAYIAVAAIAFANIVLGGLYMFSLGIFKDGGGSYTASMKYLWPMLSLVVAVTLIQDYVLTIVVSALSGSDQLLSILNLYGHNWLWH</sequence>